<reference evidence="1" key="1">
    <citation type="journal article" date="2021" name="Nat. Commun.">
        <title>Genetic determinants of endophytism in the Arabidopsis root mycobiome.</title>
        <authorList>
            <person name="Mesny F."/>
            <person name="Miyauchi S."/>
            <person name="Thiergart T."/>
            <person name="Pickel B."/>
            <person name="Atanasova L."/>
            <person name="Karlsson M."/>
            <person name="Huettel B."/>
            <person name="Barry K.W."/>
            <person name="Haridas S."/>
            <person name="Chen C."/>
            <person name="Bauer D."/>
            <person name="Andreopoulos W."/>
            <person name="Pangilinan J."/>
            <person name="LaButti K."/>
            <person name="Riley R."/>
            <person name="Lipzen A."/>
            <person name="Clum A."/>
            <person name="Drula E."/>
            <person name="Henrissat B."/>
            <person name="Kohler A."/>
            <person name="Grigoriev I.V."/>
            <person name="Martin F.M."/>
            <person name="Hacquard S."/>
        </authorList>
    </citation>
    <scope>NUCLEOTIDE SEQUENCE</scope>
    <source>
        <strain evidence="1">MPI-CAGE-AT-0147</strain>
    </source>
</reference>
<dbReference type="AlphaFoldDB" id="A0A9P9J7E6"/>
<evidence type="ECO:0000313" key="2">
    <source>
        <dbReference type="Proteomes" id="UP000738349"/>
    </source>
</evidence>
<dbReference type="OrthoDB" id="538223at2759"/>
<dbReference type="Proteomes" id="UP000738349">
    <property type="component" value="Unassembled WGS sequence"/>
</dbReference>
<gene>
    <name evidence="1" type="ORF">EDB81DRAFT_794377</name>
</gene>
<name>A0A9P9J7E6_9HYPO</name>
<protein>
    <submittedName>
        <fullName evidence="1">Uncharacterized protein</fullName>
    </submittedName>
</protein>
<organism evidence="1 2">
    <name type="scientific">Dactylonectria macrodidyma</name>
    <dbReference type="NCBI Taxonomy" id="307937"/>
    <lineage>
        <taxon>Eukaryota</taxon>
        <taxon>Fungi</taxon>
        <taxon>Dikarya</taxon>
        <taxon>Ascomycota</taxon>
        <taxon>Pezizomycotina</taxon>
        <taxon>Sordariomycetes</taxon>
        <taxon>Hypocreomycetidae</taxon>
        <taxon>Hypocreales</taxon>
        <taxon>Nectriaceae</taxon>
        <taxon>Dactylonectria</taxon>
    </lineage>
</organism>
<dbReference type="EMBL" id="JAGMUV010000008">
    <property type="protein sequence ID" value="KAH7146059.1"/>
    <property type="molecule type" value="Genomic_DNA"/>
</dbReference>
<proteinExistence type="predicted"/>
<comment type="caution">
    <text evidence="1">The sequence shown here is derived from an EMBL/GenBank/DDBJ whole genome shotgun (WGS) entry which is preliminary data.</text>
</comment>
<evidence type="ECO:0000313" key="1">
    <source>
        <dbReference type="EMBL" id="KAH7146059.1"/>
    </source>
</evidence>
<sequence>IPSGLEALYDRMIRHIQNLGLAVAYRPLRLEELGRLSGLPSSIQRSTDHVSKITSMCGSFLTIRDNVVYIIHHTMPSSRGR</sequence>
<keyword evidence="2" id="KW-1185">Reference proteome</keyword>
<accession>A0A9P9J7E6</accession>
<feature type="non-terminal residue" evidence="1">
    <location>
        <position position="81"/>
    </location>
</feature>